<reference evidence="1" key="2">
    <citation type="journal article" date="2015" name="Data Brief">
        <title>Shoot transcriptome of the giant reed, Arundo donax.</title>
        <authorList>
            <person name="Barrero R.A."/>
            <person name="Guerrero F.D."/>
            <person name="Moolhuijzen P."/>
            <person name="Goolsby J.A."/>
            <person name="Tidwell J."/>
            <person name="Bellgard S.E."/>
            <person name="Bellgard M.I."/>
        </authorList>
    </citation>
    <scope>NUCLEOTIDE SEQUENCE</scope>
    <source>
        <tissue evidence="1">Shoot tissue taken approximately 20 cm above the soil surface</tissue>
    </source>
</reference>
<dbReference type="AlphaFoldDB" id="A0A0A8ZBC4"/>
<organism evidence="1">
    <name type="scientific">Arundo donax</name>
    <name type="common">Giant reed</name>
    <name type="synonym">Donax arundinaceus</name>
    <dbReference type="NCBI Taxonomy" id="35708"/>
    <lineage>
        <taxon>Eukaryota</taxon>
        <taxon>Viridiplantae</taxon>
        <taxon>Streptophyta</taxon>
        <taxon>Embryophyta</taxon>
        <taxon>Tracheophyta</taxon>
        <taxon>Spermatophyta</taxon>
        <taxon>Magnoliopsida</taxon>
        <taxon>Liliopsida</taxon>
        <taxon>Poales</taxon>
        <taxon>Poaceae</taxon>
        <taxon>PACMAD clade</taxon>
        <taxon>Arundinoideae</taxon>
        <taxon>Arundineae</taxon>
        <taxon>Arundo</taxon>
    </lineage>
</organism>
<reference evidence="1" key="1">
    <citation type="submission" date="2014-09" db="EMBL/GenBank/DDBJ databases">
        <authorList>
            <person name="Magalhaes I.L.F."/>
            <person name="Oliveira U."/>
            <person name="Santos F.R."/>
            <person name="Vidigal T.H.D.A."/>
            <person name="Brescovit A.D."/>
            <person name="Santos A.J."/>
        </authorList>
    </citation>
    <scope>NUCLEOTIDE SEQUENCE</scope>
    <source>
        <tissue evidence="1">Shoot tissue taken approximately 20 cm above the soil surface</tissue>
    </source>
</reference>
<dbReference type="EMBL" id="GBRH01265753">
    <property type="protein sequence ID" value="JAD32142.1"/>
    <property type="molecule type" value="Transcribed_RNA"/>
</dbReference>
<accession>A0A0A8ZBC4</accession>
<sequence>MAFVGTNAETEDPGHAIFYTLLPHLSFFNVPHMTISLNKFVGEHNPRFTLLF</sequence>
<protein>
    <submittedName>
        <fullName evidence="1">Uncharacterized protein</fullName>
    </submittedName>
</protein>
<name>A0A0A8ZBC4_ARUDO</name>
<evidence type="ECO:0000313" key="1">
    <source>
        <dbReference type="EMBL" id="JAD32142.1"/>
    </source>
</evidence>
<proteinExistence type="predicted"/>